<keyword evidence="2" id="KW-1185">Reference proteome</keyword>
<gene>
    <name evidence="1" type="ORF">K466DRAFT_208509</name>
</gene>
<sequence length="146" mass="16671">MGLSCLELHAACLSGERSCVVKLPKLLENPLTAARHLFLETLVIHWSSRLSMTPSDAGESIRFVHHLLEQVPSLRTAELHSHSRYDIYSLHDDRPVEVTRAERAWEEEQSTIRNTFAEHTTIQSTQRYSLLYGYGYDALITAFDKS</sequence>
<dbReference type="Proteomes" id="UP000308197">
    <property type="component" value="Unassembled WGS sequence"/>
</dbReference>
<evidence type="ECO:0000313" key="2">
    <source>
        <dbReference type="Proteomes" id="UP000308197"/>
    </source>
</evidence>
<accession>A0A5C3P5G6</accession>
<evidence type="ECO:0000313" key="1">
    <source>
        <dbReference type="EMBL" id="TFK84915.1"/>
    </source>
</evidence>
<reference evidence="1 2" key="1">
    <citation type="journal article" date="2019" name="Nat. Ecol. Evol.">
        <title>Megaphylogeny resolves global patterns of mushroom evolution.</title>
        <authorList>
            <person name="Varga T."/>
            <person name="Krizsan K."/>
            <person name="Foldi C."/>
            <person name="Dima B."/>
            <person name="Sanchez-Garcia M."/>
            <person name="Sanchez-Ramirez S."/>
            <person name="Szollosi G.J."/>
            <person name="Szarkandi J.G."/>
            <person name="Papp V."/>
            <person name="Albert L."/>
            <person name="Andreopoulos W."/>
            <person name="Angelini C."/>
            <person name="Antonin V."/>
            <person name="Barry K.W."/>
            <person name="Bougher N.L."/>
            <person name="Buchanan P."/>
            <person name="Buyck B."/>
            <person name="Bense V."/>
            <person name="Catcheside P."/>
            <person name="Chovatia M."/>
            <person name="Cooper J."/>
            <person name="Damon W."/>
            <person name="Desjardin D."/>
            <person name="Finy P."/>
            <person name="Geml J."/>
            <person name="Haridas S."/>
            <person name="Hughes K."/>
            <person name="Justo A."/>
            <person name="Karasinski D."/>
            <person name="Kautmanova I."/>
            <person name="Kiss B."/>
            <person name="Kocsube S."/>
            <person name="Kotiranta H."/>
            <person name="LaButti K.M."/>
            <person name="Lechner B.E."/>
            <person name="Liimatainen K."/>
            <person name="Lipzen A."/>
            <person name="Lukacs Z."/>
            <person name="Mihaltcheva S."/>
            <person name="Morgado L.N."/>
            <person name="Niskanen T."/>
            <person name="Noordeloos M.E."/>
            <person name="Ohm R.A."/>
            <person name="Ortiz-Santana B."/>
            <person name="Ovrebo C."/>
            <person name="Racz N."/>
            <person name="Riley R."/>
            <person name="Savchenko A."/>
            <person name="Shiryaev A."/>
            <person name="Soop K."/>
            <person name="Spirin V."/>
            <person name="Szebenyi C."/>
            <person name="Tomsovsky M."/>
            <person name="Tulloss R.E."/>
            <person name="Uehling J."/>
            <person name="Grigoriev I.V."/>
            <person name="Vagvolgyi C."/>
            <person name="Papp T."/>
            <person name="Martin F.M."/>
            <person name="Miettinen O."/>
            <person name="Hibbett D.S."/>
            <person name="Nagy L.G."/>
        </authorList>
    </citation>
    <scope>NUCLEOTIDE SEQUENCE [LARGE SCALE GENOMIC DNA]</scope>
    <source>
        <strain evidence="1 2">HHB13444</strain>
    </source>
</reference>
<protein>
    <submittedName>
        <fullName evidence="1">Uncharacterized protein</fullName>
    </submittedName>
</protein>
<proteinExistence type="predicted"/>
<dbReference type="AlphaFoldDB" id="A0A5C3P5G6"/>
<dbReference type="EMBL" id="ML211286">
    <property type="protein sequence ID" value="TFK84915.1"/>
    <property type="molecule type" value="Genomic_DNA"/>
</dbReference>
<name>A0A5C3P5G6_9APHY</name>
<organism evidence="1 2">
    <name type="scientific">Polyporus arcularius HHB13444</name>
    <dbReference type="NCBI Taxonomy" id="1314778"/>
    <lineage>
        <taxon>Eukaryota</taxon>
        <taxon>Fungi</taxon>
        <taxon>Dikarya</taxon>
        <taxon>Basidiomycota</taxon>
        <taxon>Agaricomycotina</taxon>
        <taxon>Agaricomycetes</taxon>
        <taxon>Polyporales</taxon>
        <taxon>Polyporaceae</taxon>
        <taxon>Polyporus</taxon>
    </lineage>
</organism>
<dbReference type="InParanoid" id="A0A5C3P5G6"/>